<dbReference type="EMBL" id="CAJOBC010026390">
    <property type="protein sequence ID" value="CAF4070895.1"/>
    <property type="molecule type" value="Genomic_DNA"/>
</dbReference>
<dbReference type="EMBL" id="CAJOBA010005953">
    <property type="protein sequence ID" value="CAF3758965.1"/>
    <property type="molecule type" value="Genomic_DNA"/>
</dbReference>
<keyword evidence="6" id="KW-1185">Reference proteome</keyword>
<keyword evidence="1" id="KW-0732">Signal</keyword>
<feature type="signal peptide" evidence="1">
    <location>
        <begin position="1"/>
        <end position="19"/>
    </location>
</feature>
<protein>
    <submittedName>
        <fullName evidence="3">Uncharacterized protein</fullName>
    </submittedName>
</protein>
<sequence length="119" mass="13730">MWTAALFVFLMISCQLSDGGRLRRRRQMGYQNQGWANTYNRYPYSNQYYGSSIYGQGQYGNNPYGGSYGQSNNYGYPYNNAYGSGYNYNGYYRNDNGYLKSNALLSYILLLIPVLMVKI</sequence>
<evidence type="ECO:0000256" key="1">
    <source>
        <dbReference type="SAM" id="SignalP"/>
    </source>
</evidence>
<gene>
    <name evidence="3" type="ORF">GPM918_LOCUS27407</name>
    <name evidence="2" type="ORF">OVA965_LOCUS13966</name>
    <name evidence="5" type="ORF">SRO942_LOCUS27728</name>
    <name evidence="4" type="ORF">TMI583_LOCUS13969</name>
</gene>
<evidence type="ECO:0000313" key="2">
    <source>
        <dbReference type="EMBL" id="CAF0988824.1"/>
    </source>
</evidence>
<name>A0A815BTA3_9BILA</name>
<comment type="caution">
    <text evidence="3">The sequence shown here is derived from an EMBL/GenBank/DDBJ whole genome shotgun (WGS) entry which is preliminary data.</text>
</comment>
<proteinExistence type="predicted"/>
<dbReference type="EMBL" id="CAJNOK010005946">
    <property type="protein sequence ID" value="CAF0988824.1"/>
    <property type="molecule type" value="Genomic_DNA"/>
</dbReference>
<dbReference type="Proteomes" id="UP000681722">
    <property type="component" value="Unassembled WGS sequence"/>
</dbReference>
<dbReference type="Proteomes" id="UP000682733">
    <property type="component" value="Unassembled WGS sequence"/>
</dbReference>
<accession>A0A815BTA3</accession>
<evidence type="ECO:0000313" key="4">
    <source>
        <dbReference type="EMBL" id="CAF3758965.1"/>
    </source>
</evidence>
<feature type="chain" id="PRO_5035603740" evidence="1">
    <location>
        <begin position="20"/>
        <end position="119"/>
    </location>
</feature>
<reference evidence="3" key="1">
    <citation type="submission" date="2021-02" db="EMBL/GenBank/DDBJ databases">
        <authorList>
            <person name="Nowell W R."/>
        </authorList>
    </citation>
    <scope>NUCLEOTIDE SEQUENCE</scope>
</reference>
<evidence type="ECO:0000313" key="5">
    <source>
        <dbReference type="EMBL" id="CAF4070895.1"/>
    </source>
</evidence>
<dbReference type="EMBL" id="CAJNOQ010011480">
    <property type="protein sequence ID" value="CAF1277800.1"/>
    <property type="molecule type" value="Genomic_DNA"/>
</dbReference>
<dbReference type="Proteomes" id="UP000677228">
    <property type="component" value="Unassembled WGS sequence"/>
</dbReference>
<dbReference type="Proteomes" id="UP000663829">
    <property type="component" value="Unassembled WGS sequence"/>
</dbReference>
<dbReference type="AlphaFoldDB" id="A0A815BTA3"/>
<evidence type="ECO:0000313" key="6">
    <source>
        <dbReference type="Proteomes" id="UP000663829"/>
    </source>
</evidence>
<organism evidence="3 6">
    <name type="scientific">Didymodactylos carnosus</name>
    <dbReference type="NCBI Taxonomy" id="1234261"/>
    <lineage>
        <taxon>Eukaryota</taxon>
        <taxon>Metazoa</taxon>
        <taxon>Spiralia</taxon>
        <taxon>Gnathifera</taxon>
        <taxon>Rotifera</taxon>
        <taxon>Eurotatoria</taxon>
        <taxon>Bdelloidea</taxon>
        <taxon>Philodinida</taxon>
        <taxon>Philodinidae</taxon>
        <taxon>Didymodactylos</taxon>
    </lineage>
</organism>
<evidence type="ECO:0000313" key="3">
    <source>
        <dbReference type="EMBL" id="CAF1277800.1"/>
    </source>
</evidence>